<dbReference type="AlphaFoldDB" id="A0A5B8NLT4"/>
<name>A0A5B8NLT4_9CHRO</name>
<sequence>MNFIERSFWSHDEADHAQQLAKNKQLPRAIETAKKVVDAWSDSPGFWERQMRKVSINSLLADLKDHIKTWEKNLEKSKHLVQQGNENFARNDRDPWNTEALEKALSYYRKSLDINQDAECKTNQYLCQHKLQEKKNFQELFKVGKQQVEKRYYNKALKTYQKAQSLFVTTELTAEILTCSRKLKQESEYETVYNQAKELTKQGEFQSAIAQLQPAYARFPREDGKVFIDKLQTIIQAKEAYQQGLKAEQQEKWQEAEQYYRQAQEQLPDLTQNCSTRLTLIAIKTQQWSVALKEVNVLEEKQAQYFRGYIYLQQGDYQAAYREWKHLSAPQIAPEIEKLKTLIRRKKLALRQQIETAANEEQLEEAKVLSQEFLSQFGNDLSVEENLHENIEPRFQQLTWQTQPWQKLAQYTKDRFLEQKDITSLHNWAVASYYHAQADPEKIENWITVWCSAIANLSKDPALTDVPWLGNEDINYSQVQEDLQNLLGNTIDSLKEEDLNQYFSLRDQYRTDVVALKASSIEFNGLKIMPSCYQQYQDYFPKTNFPANLAGALYTNWGKAVAACFEGDYKRSFTLSPSSTPTTPAESFGKTYVSYYQGIYYLQNQEWRKAKSYVGLPQDTIRKTPEWKEEIDRLCEKIRREISQGEALEFAEFWYDLLNSSNSRSYYVEMRAETIQDQLADKKISLSKGKKELKELRKIDQDNITVSDLLKRINQIEEGQEIDRLLKNKDLEGAVRKARSSQDETIRYDVASICIEILLEGIKNRSLYREEIMQLARWAYSLCPNEPQFREIYRELGIR</sequence>
<evidence type="ECO:0008006" key="3">
    <source>
        <dbReference type="Google" id="ProtNLM"/>
    </source>
</evidence>
<gene>
    <name evidence="1" type="ORF">FRE64_10050</name>
</gene>
<dbReference type="Gene3D" id="1.25.40.10">
    <property type="entry name" value="Tetratricopeptide repeat domain"/>
    <property type="match status" value="2"/>
</dbReference>
<dbReference type="SMART" id="SM00028">
    <property type="entry name" value="TPR"/>
    <property type="match status" value="3"/>
</dbReference>
<accession>A0A5B8NLT4</accession>
<dbReference type="EMBL" id="CP042326">
    <property type="protein sequence ID" value="QDZ40263.1"/>
    <property type="molecule type" value="Genomic_DNA"/>
</dbReference>
<evidence type="ECO:0000313" key="1">
    <source>
        <dbReference type="EMBL" id="QDZ40263.1"/>
    </source>
</evidence>
<proteinExistence type="predicted"/>
<dbReference type="InterPro" id="IPR011990">
    <property type="entry name" value="TPR-like_helical_dom_sf"/>
</dbReference>
<evidence type="ECO:0000313" key="2">
    <source>
        <dbReference type="Proteomes" id="UP000318453"/>
    </source>
</evidence>
<organism evidence="1 2">
    <name type="scientific">Euhalothece natronophila Z-M001</name>
    <dbReference type="NCBI Taxonomy" id="522448"/>
    <lineage>
        <taxon>Bacteria</taxon>
        <taxon>Bacillati</taxon>
        <taxon>Cyanobacteriota</taxon>
        <taxon>Cyanophyceae</taxon>
        <taxon>Oscillatoriophycideae</taxon>
        <taxon>Chroococcales</taxon>
        <taxon>Halothecacae</taxon>
        <taxon>Halothece cluster</taxon>
        <taxon>Euhalothece</taxon>
    </lineage>
</organism>
<dbReference type="InterPro" id="IPR019734">
    <property type="entry name" value="TPR_rpt"/>
</dbReference>
<keyword evidence="2" id="KW-1185">Reference proteome</keyword>
<dbReference type="KEGG" id="enn:FRE64_10050"/>
<dbReference type="RefSeq" id="WP_146295946.1">
    <property type="nucleotide sequence ID" value="NZ_CP042326.1"/>
</dbReference>
<dbReference type="OrthoDB" id="442451at2"/>
<protein>
    <recommendedName>
        <fullName evidence="3">Tetratricopeptide repeat protein</fullName>
    </recommendedName>
</protein>
<dbReference type="SUPFAM" id="SSF48452">
    <property type="entry name" value="TPR-like"/>
    <property type="match status" value="1"/>
</dbReference>
<reference evidence="1" key="1">
    <citation type="submission" date="2019-08" db="EMBL/GenBank/DDBJ databases">
        <title>Carotenoids and Carotenoid Binding Proteins in the Halophilic Cyanobacterium Euhalothece sp. ZM00.</title>
        <authorList>
            <person name="Cho S.M."/>
            <person name="Song J.Y."/>
            <person name="Park Y.-I."/>
        </authorList>
    </citation>
    <scope>NUCLEOTIDE SEQUENCE [LARGE SCALE GENOMIC DNA]</scope>
    <source>
        <strain evidence="1">Z-M001</strain>
    </source>
</reference>
<dbReference type="Proteomes" id="UP000318453">
    <property type="component" value="Chromosome"/>
</dbReference>